<gene>
    <name evidence="2" type="ORF">NDU88_003087</name>
</gene>
<keyword evidence="3" id="KW-1185">Reference proteome</keyword>
<proteinExistence type="predicted"/>
<feature type="non-terminal residue" evidence="2">
    <location>
        <position position="83"/>
    </location>
</feature>
<evidence type="ECO:0000256" key="1">
    <source>
        <dbReference type="SAM" id="MobiDB-lite"/>
    </source>
</evidence>
<dbReference type="AlphaFoldDB" id="A0AAV7W1F6"/>
<evidence type="ECO:0000313" key="2">
    <source>
        <dbReference type="EMBL" id="KAJ1207697.1"/>
    </source>
</evidence>
<feature type="compositionally biased region" description="Polar residues" evidence="1">
    <location>
        <begin position="46"/>
        <end position="55"/>
    </location>
</feature>
<dbReference type="Proteomes" id="UP001066276">
    <property type="component" value="Chromosome 1_2"/>
</dbReference>
<protein>
    <submittedName>
        <fullName evidence="2">Uncharacterized protein</fullName>
    </submittedName>
</protein>
<reference evidence="2" key="1">
    <citation type="journal article" date="2022" name="bioRxiv">
        <title>Sequencing and chromosome-scale assembly of the giantPleurodeles waltlgenome.</title>
        <authorList>
            <person name="Brown T."/>
            <person name="Elewa A."/>
            <person name="Iarovenko S."/>
            <person name="Subramanian E."/>
            <person name="Araus A.J."/>
            <person name="Petzold A."/>
            <person name="Susuki M."/>
            <person name="Suzuki K.-i.T."/>
            <person name="Hayashi T."/>
            <person name="Toyoda A."/>
            <person name="Oliveira C."/>
            <person name="Osipova E."/>
            <person name="Leigh N.D."/>
            <person name="Simon A."/>
            <person name="Yun M.H."/>
        </authorList>
    </citation>
    <scope>NUCLEOTIDE SEQUENCE</scope>
    <source>
        <strain evidence="2">20211129_DDA</strain>
        <tissue evidence="2">Liver</tissue>
    </source>
</reference>
<feature type="region of interest" description="Disordered" evidence="1">
    <location>
        <begin position="1"/>
        <end position="55"/>
    </location>
</feature>
<feature type="compositionally biased region" description="Pro residues" evidence="1">
    <location>
        <begin position="20"/>
        <end position="29"/>
    </location>
</feature>
<sequence length="83" mass="9549">GKPVCARPRLARAQRHDPWSPAPPSPADPLRPHHPPRPQPRALQNLLPSSPQTHPWTLRLQLLQTHLPPRNYHDHKPTRHQPP</sequence>
<organism evidence="2 3">
    <name type="scientific">Pleurodeles waltl</name>
    <name type="common">Iberian ribbed newt</name>
    <dbReference type="NCBI Taxonomy" id="8319"/>
    <lineage>
        <taxon>Eukaryota</taxon>
        <taxon>Metazoa</taxon>
        <taxon>Chordata</taxon>
        <taxon>Craniata</taxon>
        <taxon>Vertebrata</taxon>
        <taxon>Euteleostomi</taxon>
        <taxon>Amphibia</taxon>
        <taxon>Batrachia</taxon>
        <taxon>Caudata</taxon>
        <taxon>Salamandroidea</taxon>
        <taxon>Salamandridae</taxon>
        <taxon>Pleurodelinae</taxon>
        <taxon>Pleurodeles</taxon>
    </lineage>
</organism>
<name>A0AAV7W1F6_PLEWA</name>
<accession>A0AAV7W1F6</accession>
<dbReference type="EMBL" id="JANPWB010000002">
    <property type="protein sequence ID" value="KAJ1207697.1"/>
    <property type="molecule type" value="Genomic_DNA"/>
</dbReference>
<feature type="non-terminal residue" evidence="2">
    <location>
        <position position="1"/>
    </location>
</feature>
<comment type="caution">
    <text evidence="2">The sequence shown here is derived from an EMBL/GenBank/DDBJ whole genome shotgun (WGS) entry which is preliminary data.</text>
</comment>
<evidence type="ECO:0000313" key="3">
    <source>
        <dbReference type="Proteomes" id="UP001066276"/>
    </source>
</evidence>